<evidence type="ECO:0000313" key="2">
    <source>
        <dbReference type="Proteomes" id="UP000315295"/>
    </source>
</evidence>
<dbReference type="Proteomes" id="UP000315295">
    <property type="component" value="Unassembled WGS sequence"/>
</dbReference>
<name>A0A540L9M1_MALBA</name>
<accession>A0A540L9M1</accession>
<comment type="caution">
    <text evidence="1">The sequence shown here is derived from an EMBL/GenBank/DDBJ whole genome shotgun (WGS) entry which is preliminary data.</text>
</comment>
<keyword evidence="2" id="KW-1185">Reference proteome</keyword>
<proteinExistence type="predicted"/>
<evidence type="ECO:0000313" key="1">
    <source>
        <dbReference type="EMBL" id="TQD83187.1"/>
    </source>
</evidence>
<evidence type="ECO:0008006" key="3">
    <source>
        <dbReference type="Google" id="ProtNLM"/>
    </source>
</evidence>
<dbReference type="AlphaFoldDB" id="A0A540L9M1"/>
<dbReference type="EMBL" id="VIEB01000689">
    <property type="protein sequence ID" value="TQD83187.1"/>
    <property type="molecule type" value="Genomic_DNA"/>
</dbReference>
<gene>
    <name evidence="1" type="ORF">C1H46_031242</name>
</gene>
<protein>
    <recommendedName>
        <fullName evidence="3">F-box associated domain-containing protein</fullName>
    </recommendedName>
</protein>
<reference evidence="1 2" key="1">
    <citation type="journal article" date="2019" name="G3 (Bethesda)">
        <title>Sequencing of a Wild Apple (Malus baccata) Genome Unravels the Differences Between Cultivated and Wild Apple Species Regarding Disease Resistance and Cold Tolerance.</title>
        <authorList>
            <person name="Chen X."/>
        </authorList>
    </citation>
    <scope>NUCLEOTIDE SEQUENCE [LARGE SCALE GENOMIC DNA]</scope>
    <source>
        <strain evidence="2">cv. Shandingzi</strain>
        <tissue evidence="1">Leaves</tissue>
    </source>
</reference>
<organism evidence="1 2">
    <name type="scientific">Malus baccata</name>
    <name type="common">Siberian crab apple</name>
    <name type="synonym">Pyrus baccata</name>
    <dbReference type="NCBI Taxonomy" id="106549"/>
    <lineage>
        <taxon>Eukaryota</taxon>
        <taxon>Viridiplantae</taxon>
        <taxon>Streptophyta</taxon>
        <taxon>Embryophyta</taxon>
        <taxon>Tracheophyta</taxon>
        <taxon>Spermatophyta</taxon>
        <taxon>Magnoliopsida</taxon>
        <taxon>eudicotyledons</taxon>
        <taxon>Gunneridae</taxon>
        <taxon>Pentapetalae</taxon>
        <taxon>rosids</taxon>
        <taxon>fabids</taxon>
        <taxon>Rosales</taxon>
        <taxon>Rosaceae</taxon>
        <taxon>Amygdaloideae</taxon>
        <taxon>Maleae</taxon>
        <taxon>Malus</taxon>
    </lineage>
</organism>
<sequence>MFCGYLKWSVLLVGTADRGVYCLVSFSLHGEVFHVRPPPKELCCPENGHEYAYRIPLFSRNNSVAILASLHQMTDGEYFIEALWVISSSTTSTAKPAWVEQFRSRSKIYSGSRFVGVWKDRYIMIVSCQKTCLCMTLEVTQREILSHGEMNKFWIGVNYVESLVPV</sequence>